<sequence length="410" mass="44525">MKMKRLFGLALSVMLAMAVFAGTASAAASSSAASTIKVKLNGEWVIFPSPPVLLNGKTFVEFRTLFTKLGYSIDYNAATKTIKAKSSARSIQMTPTGTSALVDGAKVPVNGEMKLLDGRTMVGVRFIATLSDKNVDWDGTKKIVTITDKGPTAAQQAEVFAVLKALAAAEDKQDAAAYLALFHAQSPLKQDLARVVPQQFASIHTQTTYEDMEMDTYSATEAVVYTLEQSKKIGGTGFFANVENEVYYTLRKDTNGKWAIYDVEVDSSDVLDEDSMWAQEVTAADADKTAMNDVLNAQIAAINAADVTAYGATLDSSDSDAYDDDLASWKEIFDDKTLSFKAQVVRSAVVELHEDSAVLLVNLRYDLNSTEEEDSLAYKSVTLFDLVKKDGKWLVVPGSSDHELIGEEIE</sequence>
<evidence type="ECO:0000259" key="2">
    <source>
        <dbReference type="Pfam" id="PF07833"/>
    </source>
</evidence>
<keyword evidence="4" id="KW-1185">Reference proteome</keyword>
<evidence type="ECO:0000256" key="1">
    <source>
        <dbReference type="SAM" id="SignalP"/>
    </source>
</evidence>
<keyword evidence="1" id="KW-0732">Signal</keyword>
<dbReference type="InterPro" id="IPR012854">
    <property type="entry name" value="Cu_amine_oxidase-like_N"/>
</dbReference>
<dbReference type="InterPro" id="IPR032710">
    <property type="entry name" value="NTF2-like_dom_sf"/>
</dbReference>
<accession>A0A6C0G0S1</accession>
<feature type="domain" description="Copper amine oxidase-like N-terminal" evidence="2">
    <location>
        <begin position="40"/>
        <end position="146"/>
    </location>
</feature>
<feature type="signal peptide" evidence="1">
    <location>
        <begin position="1"/>
        <end position="26"/>
    </location>
</feature>
<protein>
    <submittedName>
        <fullName evidence="3">Copper amine oxidase N-terminal domain-containing protein</fullName>
    </submittedName>
</protein>
<dbReference type="AlphaFoldDB" id="A0A6C0G0S1"/>
<dbReference type="EMBL" id="CP048209">
    <property type="protein sequence ID" value="QHT63038.1"/>
    <property type="molecule type" value="Genomic_DNA"/>
</dbReference>
<dbReference type="KEGG" id="plyc:GXP70_25780"/>
<dbReference type="RefSeq" id="WP_162359468.1">
    <property type="nucleotide sequence ID" value="NZ_CP048209.1"/>
</dbReference>
<dbReference type="SUPFAM" id="SSF54427">
    <property type="entry name" value="NTF2-like"/>
    <property type="match status" value="1"/>
</dbReference>
<feature type="chain" id="PRO_5025390340" evidence="1">
    <location>
        <begin position="27"/>
        <end position="410"/>
    </location>
</feature>
<gene>
    <name evidence="3" type="ORF">GXP70_25780</name>
</gene>
<name>A0A6C0G0S1_9BACL</name>
<evidence type="ECO:0000313" key="3">
    <source>
        <dbReference type="EMBL" id="QHT63038.1"/>
    </source>
</evidence>
<reference evidence="3 4" key="1">
    <citation type="submission" date="2020-01" db="EMBL/GenBank/DDBJ databases">
        <title>Paenibacillus sp. nov., isolated from tomato rhizosphere.</title>
        <authorList>
            <person name="Weon H.-Y."/>
            <person name="Lee S.A."/>
        </authorList>
    </citation>
    <scope>NUCLEOTIDE SEQUENCE [LARGE SCALE GENOMIC DNA]</scope>
    <source>
        <strain evidence="3 4">12200R-189</strain>
    </source>
</reference>
<dbReference type="InterPro" id="IPR036582">
    <property type="entry name" value="Mao_N_sf"/>
</dbReference>
<dbReference type="Pfam" id="PF07833">
    <property type="entry name" value="Cu_amine_oxidN1"/>
    <property type="match status" value="1"/>
</dbReference>
<proteinExistence type="predicted"/>
<organism evidence="3 4">
    <name type="scientific">Paenibacillus lycopersici</name>
    <dbReference type="NCBI Taxonomy" id="2704462"/>
    <lineage>
        <taxon>Bacteria</taxon>
        <taxon>Bacillati</taxon>
        <taxon>Bacillota</taxon>
        <taxon>Bacilli</taxon>
        <taxon>Bacillales</taxon>
        <taxon>Paenibacillaceae</taxon>
        <taxon>Paenibacillus</taxon>
    </lineage>
</organism>
<dbReference type="Gene3D" id="3.30.457.10">
    <property type="entry name" value="Copper amine oxidase-like, N-terminal domain"/>
    <property type="match status" value="1"/>
</dbReference>
<dbReference type="Proteomes" id="UP000476064">
    <property type="component" value="Chromosome"/>
</dbReference>
<evidence type="ECO:0000313" key="4">
    <source>
        <dbReference type="Proteomes" id="UP000476064"/>
    </source>
</evidence>
<dbReference type="SUPFAM" id="SSF55383">
    <property type="entry name" value="Copper amine oxidase, domain N"/>
    <property type="match status" value="1"/>
</dbReference>